<dbReference type="InterPro" id="IPR011962">
    <property type="entry name" value="dCTP_deaminase"/>
</dbReference>
<evidence type="ECO:0000313" key="4">
    <source>
        <dbReference type="Proteomes" id="UP000323910"/>
    </source>
</evidence>
<sequence>MILSIKSHIDYLISKGHISNVNPREINNSEGVGLDLSIGEVYEIQEADSLLGVEQRKTPPSKLISFNEDGRLLLQANTQYLIKTEEVFNLPKDICCNFYPRSTLFRSGIIFQSSILSSGYEGNMIFSLSNFSKNAMQVEKGARFATAVFMTVEGDVNEYRGQWNGARVSQPISETQV</sequence>
<reference evidence="3 4" key="1">
    <citation type="submission" date="2019-08" db="EMBL/GenBank/DDBJ databases">
        <title>The draft genome of Lelliottia nimipressuralis strain CICC 24156.</title>
        <authorList>
            <person name="Wu W."/>
            <person name="Feng Y."/>
            <person name="Zong Z."/>
        </authorList>
    </citation>
    <scope>NUCLEOTIDE SEQUENCE [LARGE SCALE GENOMIC DNA]</scope>
    <source>
        <strain evidence="3 4">CICC 24156</strain>
    </source>
</reference>
<keyword evidence="4" id="KW-1185">Reference proteome</keyword>
<name>A0ABY3P742_9ENTR</name>
<keyword evidence="1" id="KW-0378">Hydrolase</keyword>
<dbReference type="EMBL" id="VTFR01000002">
    <property type="protein sequence ID" value="TYT34948.1"/>
    <property type="molecule type" value="Genomic_DNA"/>
</dbReference>
<keyword evidence="2" id="KW-0546">Nucleotide metabolism</keyword>
<dbReference type="Proteomes" id="UP000323910">
    <property type="component" value="Unassembled WGS sequence"/>
</dbReference>
<dbReference type="CDD" id="cd07557">
    <property type="entry name" value="trimeric_dUTPase"/>
    <property type="match status" value="1"/>
</dbReference>
<dbReference type="SUPFAM" id="SSF51283">
    <property type="entry name" value="dUTPase-like"/>
    <property type="match status" value="1"/>
</dbReference>
<dbReference type="InterPro" id="IPR033704">
    <property type="entry name" value="dUTPase_trimeric"/>
</dbReference>
<organism evidence="3 4">
    <name type="scientific">Lelliottia nimipressuralis</name>
    <dbReference type="NCBI Taxonomy" id="69220"/>
    <lineage>
        <taxon>Bacteria</taxon>
        <taxon>Pseudomonadati</taxon>
        <taxon>Pseudomonadota</taxon>
        <taxon>Gammaproteobacteria</taxon>
        <taxon>Enterobacterales</taxon>
        <taxon>Enterobacteriaceae</taxon>
        <taxon>Lelliottia</taxon>
    </lineage>
</organism>
<dbReference type="InterPro" id="IPR036157">
    <property type="entry name" value="dUTPase-like_sf"/>
</dbReference>
<dbReference type="PANTHER" id="PTHR42680:SF1">
    <property type="entry name" value="DEOXYURIDINE 5'-TRIPHOSPHATE NUCLEOTIDOHYDROLASE"/>
    <property type="match status" value="1"/>
</dbReference>
<evidence type="ECO:0000256" key="2">
    <source>
        <dbReference type="ARBA" id="ARBA00023080"/>
    </source>
</evidence>
<gene>
    <name evidence="3" type="ORF">FZO59_04750</name>
</gene>
<proteinExistence type="predicted"/>
<evidence type="ECO:0000256" key="1">
    <source>
        <dbReference type="ARBA" id="ARBA00022801"/>
    </source>
</evidence>
<dbReference type="RefSeq" id="WP_129034719.1">
    <property type="nucleotide sequence ID" value="NZ_SDDX01000003.1"/>
</dbReference>
<dbReference type="Pfam" id="PF22769">
    <property type="entry name" value="DCD"/>
    <property type="match status" value="1"/>
</dbReference>
<comment type="caution">
    <text evidence="3">The sequence shown here is derived from an EMBL/GenBank/DDBJ whole genome shotgun (WGS) entry which is preliminary data.</text>
</comment>
<dbReference type="PANTHER" id="PTHR42680">
    <property type="entry name" value="DCTP DEAMINASE"/>
    <property type="match status" value="1"/>
</dbReference>
<dbReference type="Gene3D" id="2.70.40.10">
    <property type="match status" value="1"/>
</dbReference>
<evidence type="ECO:0000313" key="3">
    <source>
        <dbReference type="EMBL" id="TYT34948.1"/>
    </source>
</evidence>
<protein>
    <submittedName>
        <fullName evidence="3">Deoxycytidine deaminase</fullName>
    </submittedName>
</protein>
<accession>A0ABY3P742</accession>